<evidence type="ECO:0000256" key="1">
    <source>
        <dbReference type="SAM" id="MobiDB-lite"/>
    </source>
</evidence>
<protein>
    <submittedName>
        <fullName evidence="2">Uncharacterized protein</fullName>
    </submittedName>
</protein>
<dbReference type="AlphaFoldDB" id="A0AAV7UK87"/>
<gene>
    <name evidence="2" type="ORF">NDU88_006003</name>
</gene>
<reference evidence="2" key="1">
    <citation type="journal article" date="2022" name="bioRxiv">
        <title>Sequencing and chromosome-scale assembly of the giantPleurodeles waltlgenome.</title>
        <authorList>
            <person name="Brown T."/>
            <person name="Elewa A."/>
            <person name="Iarovenko S."/>
            <person name="Subramanian E."/>
            <person name="Araus A.J."/>
            <person name="Petzold A."/>
            <person name="Susuki M."/>
            <person name="Suzuki K.-i.T."/>
            <person name="Hayashi T."/>
            <person name="Toyoda A."/>
            <person name="Oliveira C."/>
            <person name="Osipova E."/>
            <person name="Leigh N.D."/>
            <person name="Simon A."/>
            <person name="Yun M.H."/>
        </authorList>
    </citation>
    <scope>NUCLEOTIDE SEQUENCE</scope>
    <source>
        <strain evidence="2">20211129_DDA</strain>
        <tissue evidence="2">Liver</tissue>
    </source>
</reference>
<name>A0AAV7UK87_PLEWA</name>
<evidence type="ECO:0000313" key="3">
    <source>
        <dbReference type="Proteomes" id="UP001066276"/>
    </source>
</evidence>
<feature type="region of interest" description="Disordered" evidence="1">
    <location>
        <begin position="123"/>
        <end position="169"/>
    </location>
</feature>
<evidence type="ECO:0000313" key="2">
    <source>
        <dbReference type="EMBL" id="KAJ1189253.1"/>
    </source>
</evidence>
<dbReference type="EMBL" id="JANPWB010000005">
    <property type="protein sequence ID" value="KAJ1189253.1"/>
    <property type="molecule type" value="Genomic_DNA"/>
</dbReference>
<keyword evidence="3" id="KW-1185">Reference proteome</keyword>
<feature type="compositionally biased region" description="Low complexity" evidence="1">
    <location>
        <begin position="131"/>
        <end position="141"/>
    </location>
</feature>
<accession>A0AAV7UK87</accession>
<dbReference type="Proteomes" id="UP001066276">
    <property type="component" value="Chromosome 3_1"/>
</dbReference>
<feature type="region of interest" description="Disordered" evidence="1">
    <location>
        <begin position="62"/>
        <end position="95"/>
    </location>
</feature>
<comment type="caution">
    <text evidence="2">The sequence shown here is derived from an EMBL/GenBank/DDBJ whole genome shotgun (WGS) entry which is preliminary data.</text>
</comment>
<sequence length="186" mass="20744">MAYYTEEDEYEQDLPEIAEEQHIEETLVEALDYHVQDSVNQALIKALKPFTKSLTRFGKRELRGRSLPVTGSQQGQNMDMGFPRRGSKGPASSTEILVQMAASDLQDHKYGSLLTPEIAETGMESSVHTEGNPSSNSLSSGSDHDQIKAKSSSKRKRKSRNTQESDQTLRTLSFNLENIIHLRSTG</sequence>
<proteinExistence type="predicted"/>
<organism evidence="2 3">
    <name type="scientific">Pleurodeles waltl</name>
    <name type="common">Iberian ribbed newt</name>
    <dbReference type="NCBI Taxonomy" id="8319"/>
    <lineage>
        <taxon>Eukaryota</taxon>
        <taxon>Metazoa</taxon>
        <taxon>Chordata</taxon>
        <taxon>Craniata</taxon>
        <taxon>Vertebrata</taxon>
        <taxon>Euteleostomi</taxon>
        <taxon>Amphibia</taxon>
        <taxon>Batrachia</taxon>
        <taxon>Caudata</taxon>
        <taxon>Salamandroidea</taxon>
        <taxon>Salamandridae</taxon>
        <taxon>Pleurodelinae</taxon>
        <taxon>Pleurodeles</taxon>
    </lineage>
</organism>
<feature type="compositionally biased region" description="Basic residues" evidence="1">
    <location>
        <begin position="151"/>
        <end position="160"/>
    </location>
</feature>